<dbReference type="InterPro" id="IPR031330">
    <property type="entry name" value="Gly_Hdrlase_35_cat"/>
</dbReference>
<accession>A0A9C6TKN0</accession>
<feature type="domain" description="Glycoside hydrolase 35 catalytic" evidence="5">
    <location>
        <begin position="23"/>
        <end position="111"/>
    </location>
</feature>
<feature type="signal peptide" evidence="4">
    <location>
        <begin position="1"/>
        <end position="22"/>
    </location>
</feature>
<gene>
    <name evidence="7" type="primary">LOC110280203</name>
</gene>
<protein>
    <recommendedName>
        <fullName evidence="3">beta-galactosidase</fullName>
        <ecNumber evidence="3">3.2.1.23</ecNumber>
    </recommendedName>
</protein>
<dbReference type="RefSeq" id="XP_052115956.1">
    <property type="nucleotide sequence ID" value="XM_052259996.1"/>
</dbReference>
<dbReference type="InterPro" id="IPR017853">
    <property type="entry name" value="GH"/>
</dbReference>
<dbReference type="SUPFAM" id="SSF51445">
    <property type="entry name" value="(Trans)glycosidases"/>
    <property type="match status" value="1"/>
</dbReference>
<keyword evidence="6" id="KW-1185">Reference proteome</keyword>
<comment type="similarity">
    <text evidence="2">Belongs to the glycosyl hydrolase 35 family.</text>
</comment>
<evidence type="ECO:0000313" key="6">
    <source>
        <dbReference type="Proteomes" id="UP000515211"/>
    </source>
</evidence>
<name>A0A9C6TKN0_ARADU</name>
<dbReference type="Proteomes" id="UP000515211">
    <property type="component" value="Chromosome 4"/>
</dbReference>
<evidence type="ECO:0000313" key="7">
    <source>
        <dbReference type="RefSeq" id="XP_052115956.1"/>
    </source>
</evidence>
<evidence type="ECO:0000259" key="5">
    <source>
        <dbReference type="Pfam" id="PF01301"/>
    </source>
</evidence>
<dbReference type="EC" id="3.2.1.23" evidence="3"/>
<dbReference type="GO" id="GO:0005975">
    <property type="term" value="P:carbohydrate metabolic process"/>
    <property type="evidence" value="ECO:0007669"/>
    <property type="project" value="InterPro"/>
</dbReference>
<dbReference type="GeneID" id="110280203"/>
<sequence length="156" mass="17996">MFVLNGITVGFLCGFIISPVLRFEPNNPNSPKMWTENWIGWYVYLSLSPTTLYNFQTGGTFQNYDMYHGGTNFDRTAGGPYIATSYDYDAPLDEYGNKAQPKWGHLKELHRILKSMEESLTNGNVFQIHGHCVCLKQIIKLLLDQCQHYHRCYCLI</sequence>
<dbReference type="Pfam" id="PF01301">
    <property type="entry name" value="Glyco_hydro_35"/>
    <property type="match status" value="1"/>
</dbReference>
<organism evidence="6 7">
    <name type="scientific">Arachis duranensis</name>
    <name type="common">Wild peanut</name>
    <dbReference type="NCBI Taxonomy" id="130453"/>
    <lineage>
        <taxon>Eukaryota</taxon>
        <taxon>Viridiplantae</taxon>
        <taxon>Streptophyta</taxon>
        <taxon>Embryophyta</taxon>
        <taxon>Tracheophyta</taxon>
        <taxon>Spermatophyta</taxon>
        <taxon>Magnoliopsida</taxon>
        <taxon>eudicotyledons</taxon>
        <taxon>Gunneridae</taxon>
        <taxon>Pentapetalae</taxon>
        <taxon>rosids</taxon>
        <taxon>fabids</taxon>
        <taxon>Fabales</taxon>
        <taxon>Fabaceae</taxon>
        <taxon>Papilionoideae</taxon>
        <taxon>50 kb inversion clade</taxon>
        <taxon>dalbergioids sensu lato</taxon>
        <taxon>Dalbergieae</taxon>
        <taxon>Pterocarpus clade</taxon>
        <taxon>Arachis</taxon>
    </lineage>
</organism>
<evidence type="ECO:0000256" key="4">
    <source>
        <dbReference type="SAM" id="SignalP"/>
    </source>
</evidence>
<reference evidence="6" key="1">
    <citation type="journal article" date="2016" name="Nat. Genet.">
        <title>The genome sequences of Arachis duranensis and Arachis ipaensis, the diploid ancestors of cultivated peanut.</title>
        <authorList>
            <person name="Bertioli D.J."/>
            <person name="Cannon S.B."/>
            <person name="Froenicke L."/>
            <person name="Huang G."/>
            <person name="Farmer A.D."/>
            <person name="Cannon E.K."/>
            <person name="Liu X."/>
            <person name="Gao D."/>
            <person name="Clevenger J."/>
            <person name="Dash S."/>
            <person name="Ren L."/>
            <person name="Moretzsohn M.C."/>
            <person name="Shirasawa K."/>
            <person name="Huang W."/>
            <person name="Vidigal B."/>
            <person name="Abernathy B."/>
            <person name="Chu Y."/>
            <person name="Niederhuth C.E."/>
            <person name="Umale P."/>
            <person name="Araujo A.C."/>
            <person name="Kozik A."/>
            <person name="Kim K.D."/>
            <person name="Burow M.D."/>
            <person name="Varshney R.K."/>
            <person name="Wang X."/>
            <person name="Zhang X."/>
            <person name="Barkley N."/>
            <person name="Guimaraes P.M."/>
            <person name="Isobe S."/>
            <person name="Guo B."/>
            <person name="Liao B."/>
            <person name="Stalker H.T."/>
            <person name="Schmitz R.J."/>
            <person name="Scheffler B.E."/>
            <person name="Leal-Bertioli S.C."/>
            <person name="Xun X."/>
            <person name="Jackson S.A."/>
            <person name="Michelmore R."/>
            <person name="Ozias-Akins P."/>
        </authorList>
    </citation>
    <scope>NUCLEOTIDE SEQUENCE [LARGE SCALE GENOMIC DNA]</scope>
    <source>
        <strain evidence="6">cv. V14167</strain>
    </source>
</reference>
<keyword evidence="4" id="KW-0732">Signal</keyword>
<dbReference type="Gene3D" id="3.20.20.80">
    <property type="entry name" value="Glycosidases"/>
    <property type="match status" value="1"/>
</dbReference>
<dbReference type="KEGG" id="adu:110280203"/>
<evidence type="ECO:0000256" key="2">
    <source>
        <dbReference type="ARBA" id="ARBA00009809"/>
    </source>
</evidence>
<feature type="chain" id="PRO_5039446604" description="beta-galactosidase" evidence="4">
    <location>
        <begin position="23"/>
        <end position="156"/>
    </location>
</feature>
<dbReference type="GO" id="GO:0004565">
    <property type="term" value="F:beta-galactosidase activity"/>
    <property type="evidence" value="ECO:0007669"/>
    <property type="project" value="UniProtKB-EC"/>
</dbReference>
<comment type="catalytic activity">
    <reaction evidence="1">
        <text>Hydrolysis of terminal non-reducing beta-D-galactose residues in beta-D-galactosides.</text>
        <dbReference type="EC" id="3.2.1.23"/>
    </reaction>
</comment>
<evidence type="ECO:0000256" key="1">
    <source>
        <dbReference type="ARBA" id="ARBA00001412"/>
    </source>
</evidence>
<evidence type="ECO:0000256" key="3">
    <source>
        <dbReference type="ARBA" id="ARBA00012756"/>
    </source>
</evidence>
<reference evidence="7" key="2">
    <citation type="submission" date="2025-08" db="UniProtKB">
        <authorList>
            <consortium name="RefSeq"/>
        </authorList>
    </citation>
    <scope>IDENTIFICATION</scope>
    <source>
        <tissue evidence="7">Whole plant</tissue>
    </source>
</reference>
<dbReference type="AlphaFoldDB" id="A0A9C6TKN0"/>
<dbReference type="PANTHER" id="PTHR23421">
    <property type="entry name" value="BETA-GALACTOSIDASE RELATED"/>
    <property type="match status" value="1"/>
</dbReference>
<proteinExistence type="inferred from homology"/>
<dbReference type="InterPro" id="IPR001944">
    <property type="entry name" value="Glycoside_Hdrlase_35"/>
</dbReference>